<comment type="caution">
    <text evidence="1">The sequence shown here is derived from an EMBL/GenBank/DDBJ whole genome shotgun (WGS) entry which is preliminary data.</text>
</comment>
<organism evidence="1 2">
    <name type="scientific">Streptomyces africanus</name>
    <dbReference type="NCBI Taxonomy" id="231024"/>
    <lineage>
        <taxon>Bacteria</taxon>
        <taxon>Bacillati</taxon>
        <taxon>Actinomycetota</taxon>
        <taxon>Actinomycetes</taxon>
        <taxon>Kitasatosporales</taxon>
        <taxon>Streptomycetaceae</taxon>
        <taxon>Streptomyces</taxon>
    </lineage>
</organism>
<evidence type="ECO:0000313" key="1">
    <source>
        <dbReference type="EMBL" id="MDQ0746635.1"/>
    </source>
</evidence>
<protein>
    <submittedName>
        <fullName evidence="1">Uncharacterized protein</fullName>
    </submittedName>
</protein>
<dbReference type="Proteomes" id="UP001232755">
    <property type="component" value="Unassembled WGS sequence"/>
</dbReference>
<accession>A0ABU0QI48</accession>
<proteinExistence type="predicted"/>
<name>A0ABU0QI48_9ACTN</name>
<evidence type="ECO:0000313" key="2">
    <source>
        <dbReference type="Proteomes" id="UP001232755"/>
    </source>
</evidence>
<reference evidence="1 2" key="1">
    <citation type="submission" date="2023-07" db="EMBL/GenBank/DDBJ databases">
        <title>Comparative genomics of wheat-associated soil bacteria to identify genetic determinants of phenazine resistance.</title>
        <authorList>
            <person name="Mouncey N."/>
        </authorList>
    </citation>
    <scope>NUCLEOTIDE SEQUENCE [LARGE SCALE GENOMIC DNA]</scope>
    <source>
        <strain evidence="1 2">B3I12</strain>
    </source>
</reference>
<keyword evidence="2" id="KW-1185">Reference proteome</keyword>
<gene>
    <name evidence="1" type="ORF">QF034_000866</name>
</gene>
<sequence length="42" mass="4404">MGRGDDVLALLGDERRPLGHPRVGDELAGLPLQVAEDGVHGD</sequence>
<dbReference type="EMBL" id="JAUSYP010000001">
    <property type="protein sequence ID" value="MDQ0746635.1"/>
    <property type="molecule type" value="Genomic_DNA"/>
</dbReference>